<sequence>MPTVQQANQQQENKFWNFIPAAGNKPPELLLYGAISSQQSWWEDRVTPGKFNEELAALGDVSEIIVRINSGGGDVFAANAIFTRLKDCSAKITVKIDGWAASAATIIAMAGDTIKIAKNGVFMIHDPAMTVWDTFTAEDFEKMAEELKVIKQSIVNTYAMKSGRDAQDIEQLMSVETWWTGEDAVSNGFCDEIMFDDVSTAVENSSHVVVNSVSLDVSGYKTLPRSLFNSPKNPGCFTNTSAAKTQKKEEKNMATNESITTVEALTAEYPDLVAMIVSNAKEEERARIKDIKETALNGFEDIVEDAMFEHPVSAAEVALKIVNEQKKQGGTYLANRDADVADSNTGTVGAAAKQTGQETENPYDAAIDKLFGKKGGRQNV</sequence>
<dbReference type="PANTHER" id="PTHR10381">
    <property type="entry name" value="ATP-DEPENDENT CLP PROTEASE PROTEOLYTIC SUBUNIT"/>
    <property type="match status" value="1"/>
</dbReference>
<dbReference type="CDD" id="cd07016">
    <property type="entry name" value="S14_ClpP_1"/>
    <property type="match status" value="1"/>
</dbReference>
<dbReference type="Gene3D" id="3.90.226.10">
    <property type="entry name" value="2-enoyl-CoA Hydratase, Chain A, domain 1"/>
    <property type="match status" value="1"/>
</dbReference>
<reference evidence="2" key="1">
    <citation type="journal article" date="2021" name="Proc. Natl. Acad. Sci. U.S.A.">
        <title>A Catalog of Tens of Thousands of Viruses from Human Metagenomes Reveals Hidden Associations with Chronic Diseases.</title>
        <authorList>
            <person name="Tisza M.J."/>
            <person name="Buck C.B."/>
        </authorList>
    </citation>
    <scope>NUCLEOTIDE SEQUENCE</scope>
    <source>
        <strain evidence="2">CtvQY7</strain>
    </source>
</reference>
<dbReference type="InterPro" id="IPR029045">
    <property type="entry name" value="ClpP/crotonase-like_dom_sf"/>
</dbReference>
<dbReference type="GO" id="GO:0006515">
    <property type="term" value="P:protein quality control for misfolded or incompletely synthesized proteins"/>
    <property type="evidence" value="ECO:0007669"/>
    <property type="project" value="TreeGrafter"/>
</dbReference>
<keyword evidence="1" id="KW-0378">Hydrolase</keyword>
<evidence type="ECO:0000313" key="2">
    <source>
        <dbReference type="EMBL" id="DAF93306.1"/>
    </source>
</evidence>
<dbReference type="NCBIfam" id="NF045542">
    <property type="entry name" value="Clp_rel_HeadMat"/>
    <property type="match status" value="1"/>
</dbReference>
<dbReference type="GO" id="GO:0009368">
    <property type="term" value="C:endopeptidase Clp complex"/>
    <property type="evidence" value="ECO:0007669"/>
    <property type="project" value="TreeGrafter"/>
</dbReference>
<dbReference type="SUPFAM" id="SSF52096">
    <property type="entry name" value="ClpP/crotonase"/>
    <property type="match status" value="1"/>
</dbReference>
<dbReference type="GO" id="GO:0051117">
    <property type="term" value="F:ATPase binding"/>
    <property type="evidence" value="ECO:0007669"/>
    <property type="project" value="TreeGrafter"/>
</dbReference>
<dbReference type="GO" id="GO:0004252">
    <property type="term" value="F:serine-type endopeptidase activity"/>
    <property type="evidence" value="ECO:0007669"/>
    <property type="project" value="TreeGrafter"/>
</dbReference>
<protein>
    <submittedName>
        <fullName evidence="2">Putative ATP dependent Clp protease</fullName>
    </submittedName>
</protein>
<keyword evidence="2" id="KW-0645">Protease</keyword>
<evidence type="ECO:0000256" key="1">
    <source>
        <dbReference type="ARBA" id="ARBA00022801"/>
    </source>
</evidence>
<accession>A0A8S5UFX3</accession>
<dbReference type="PANTHER" id="PTHR10381:SF70">
    <property type="entry name" value="ATP-DEPENDENT CLP PROTEASE PROTEOLYTIC SUBUNIT"/>
    <property type="match status" value="1"/>
</dbReference>
<dbReference type="GO" id="GO:0004176">
    <property type="term" value="F:ATP-dependent peptidase activity"/>
    <property type="evidence" value="ECO:0007669"/>
    <property type="project" value="TreeGrafter"/>
</dbReference>
<dbReference type="InterPro" id="IPR023562">
    <property type="entry name" value="ClpP/TepA"/>
</dbReference>
<name>A0A8S5UFX3_9CAUD</name>
<dbReference type="Pfam" id="PF00574">
    <property type="entry name" value="CLP_protease"/>
    <property type="match status" value="1"/>
</dbReference>
<organism evidence="2">
    <name type="scientific">Caudovirales sp. ctvQY7</name>
    <dbReference type="NCBI Taxonomy" id="2825774"/>
    <lineage>
        <taxon>Viruses</taxon>
        <taxon>Duplodnaviria</taxon>
        <taxon>Heunggongvirae</taxon>
        <taxon>Uroviricota</taxon>
        <taxon>Caudoviricetes</taxon>
    </lineage>
</organism>
<dbReference type="EMBL" id="BK016082">
    <property type="protein sequence ID" value="DAF93306.1"/>
    <property type="molecule type" value="Genomic_DNA"/>
</dbReference>
<proteinExistence type="predicted"/>